<proteinExistence type="inferred from homology"/>
<reference evidence="3 4" key="1">
    <citation type="journal article" date="2014" name="Int. J. Syst. Evol. Microbiol.">
        <title>Complete genome sequence of Corynebacterium casei LMG S-19264T (=DSM 44701T), isolated from a smear-ripened cheese.</title>
        <authorList>
            <consortium name="US DOE Joint Genome Institute (JGI-PGF)"/>
            <person name="Walter F."/>
            <person name="Albersmeier A."/>
            <person name="Kalinowski J."/>
            <person name="Ruckert C."/>
        </authorList>
    </citation>
    <scope>NUCLEOTIDE SEQUENCE [LARGE SCALE GENOMIC DNA]</scope>
    <source>
        <strain evidence="3 4">CGMCC 4.7111</strain>
    </source>
</reference>
<dbReference type="InterPro" id="IPR006016">
    <property type="entry name" value="UspA"/>
</dbReference>
<dbReference type="PANTHER" id="PTHR46268:SF6">
    <property type="entry name" value="UNIVERSAL STRESS PROTEIN UP12"/>
    <property type="match status" value="1"/>
</dbReference>
<dbReference type="Pfam" id="PF00582">
    <property type="entry name" value="Usp"/>
    <property type="match status" value="2"/>
</dbReference>
<sequence length="278" mass="29908">MAQPIVVGFDASTHSRTAADWAADHAELHGLPLRVVHVSALAEEQLLTTWPYCREPAPDALVELLREDHPGLRIEGVGVTGAVVPALVSFGAQADCLVLGLRGAGGFAGVAVGSVAHEVAERSGRPVVLVPSGPSRMSGERRADQVTLGIDARDPADAVLEFAFDAAQRRGARLHAVHAWRLPSHAEQWMPFALPEEDRGAWEDREVQLLSDALRPWREKYPQVSIYEDVRLQSPSAALVRASTSSELLVAGRCGTRLGPTLHSLLEHTTCPVAVVPY</sequence>
<accession>A0A917XQ43</accession>
<dbReference type="RefSeq" id="WP_189183832.1">
    <property type="nucleotide sequence ID" value="NZ_BMMM01000001.1"/>
</dbReference>
<evidence type="ECO:0000313" key="4">
    <source>
        <dbReference type="Proteomes" id="UP000600365"/>
    </source>
</evidence>
<keyword evidence="4" id="KW-1185">Reference proteome</keyword>
<dbReference type="EMBL" id="BMMM01000001">
    <property type="protein sequence ID" value="GGN48637.1"/>
    <property type="molecule type" value="Genomic_DNA"/>
</dbReference>
<evidence type="ECO:0000259" key="2">
    <source>
        <dbReference type="Pfam" id="PF00582"/>
    </source>
</evidence>
<dbReference type="Proteomes" id="UP000600365">
    <property type="component" value="Unassembled WGS sequence"/>
</dbReference>
<feature type="domain" description="UspA" evidence="2">
    <location>
        <begin position="145"/>
        <end position="277"/>
    </location>
</feature>
<dbReference type="PRINTS" id="PR01438">
    <property type="entry name" value="UNVRSLSTRESS"/>
</dbReference>
<evidence type="ECO:0000256" key="1">
    <source>
        <dbReference type="ARBA" id="ARBA00008791"/>
    </source>
</evidence>
<dbReference type="AlphaFoldDB" id="A0A917XQ43"/>
<dbReference type="Gene3D" id="3.40.50.620">
    <property type="entry name" value="HUPs"/>
    <property type="match status" value="2"/>
</dbReference>
<comment type="similarity">
    <text evidence="1">Belongs to the universal stress protein A family.</text>
</comment>
<gene>
    <name evidence="3" type="ORF">GCM10011579_001480</name>
</gene>
<name>A0A917XQ43_9ACTN</name>
<comment type="caution">
    <text evidence="3">The sequence shown here is derived from an EMBL/GenBank/DDBJ whole genome shotgun (WGS) entry which is preliminary data.</text>
</comment>
<dbReference type="InterPro" id="IPR014729">
    <property type="entry name" value="Rossmann-like_a/b/a_fold"/>
</dbReference>
<dbReference type="InterPro" id="IPR006015">
    <property type="entry name" value="Universal_stress_UspA"/>
</dbReference>
<protein>
    <submittedName>
        <fullName evidence="3">Stress-inducible protein</fullName>
    </submittedName>
</protein>
<dbReference type="PANTHER" id="PTHR46268">
    <property type="entry name" value="STRESS RESPONSE PROTEIN NHAX"/>
    <property type="match status" value="1"/>
</dbReference>
<dbReference type="SUPFAM" id="SSF52402">
    <property type="entry name" value="Adenine nucleotide alpha hydrolases-like"/>
    <property type="match status" value="2"/>
</dbReference>
<evidence type="ECO:0000313" key="3">
    <source>
        <dbReference type="EMBL" id="GGN48637.1"/>
    </source>
</evidence>
<feature type="domain" description="UspA" evidence="2">
    <location>
        <begin position="1"/>
        <end position="131"/>
    </location>
</feature>
<organism evidence="3 4">
    <name type="scientific">Streptomyces albiflavescens</name>
    <dbReference type="NCBI Taxonomy" id="1623582"/>
    <lineage>
        <taxon>Bacteria</taxon>
        <taxon>Bacillati</taxon>
        <taxon>Actinomycetota</taxon>
        <taxon>Actinomycetes</taxon>
        <taxon>Kitasatosporales</taxon>
        <taxon>Streptomycetaceae</taxon>
        <taxon>Streptomyces</taxon>
    </lineage>
</organism>